<evidence type="ECO:0000313" key="2">
    <source>
        <dbReference type="EMBL" id="BBX89948.1"/>
    </source>
</evidence>
<organism evidence="2 3">
    <name type="scientific">Mycolicibacterium boenickei</name>
    <dbReference type="NCBI Taxonomy" id="146017"/>
    <lineage>
        <taxon>Bacteria</taxon>
        <taxon>Bacillati</taxon>
        <taxon>Actinomycetota</taxon>
        <taxon>Actinomycetes</taxon>
        <taxon>Mycobacteriales</taxon>
        <taxon>Mycobacteriaceae</taxon>
        <taxon>Mycolicibacterium</taxon>
    </lineage>
</organism>
<protein>
    <submittedName>
        <fullName evidence="2">Uncharacterized protein</fullName>
    </submittedName>
</protein>
<sequence length="56" mass="6063">MHLVRNRLYSHRSQGSPAVLELSSLTRVNEDWLAVIVGLTLLTLVLVGAIPGSVIP</sequence>
<evidence type="ECO:0000313" key="3">
    <source>
        <dbReference type="Proteomes" id="UP000466683"/>
    </source>
</evidence>
<evidence type="ECO:0000256" key="1">
    <source>
        <dbReference type="SAM" id="Phobius"/>
    </source>
</evidence>
<keyword evidence="1" id="KW-0472">Membrane</keyword>
<keyword evidence="1" id="KW-1133">Transmembrane helix</keyword>
<dbReference type="Proteomes" id="UP000466683">
    <property type="component" value="Chromosome"/>
</dbReference>
<keyword evidence="1" id="KW-0812">Transmembrane</keyword>
<gene>
    <name evidence="2" type="ORF">MBOE_15970</name>
</gene>
<accession>A0ABM7IT02</accession>
<proteinExistence type="predicted"/>
<dbReference type="EMBL" id="AP022579">
    <property type="protein sequence ID" value="BBX89948.1"/>
    <property type="molecule type" value="Genomic_DNA"/>
</dbReference>
<keyword evidence="3" id="KW-1185">Reference proteome</keyword>
<reference evidence="2 3" key="1">
    <citation type="journal article" date="2019" name="Emerg. Microbes Infect.">
        <title>Comprehensive subspecies identification of 175 nontuberculous mycobacteria species based on 7547 genomic profiles.</title>
        <authorList>
            <person name="Matsumoto Y."/>
            <person name="Kinjo T."/>
            <person name="Motooka D."/>
            <person name="Nabeya D."/>
            <person name="Jung N."/>
            <person name="Uechi K."/>
            <person name="Horii T."/>
            <person name="Iida T."/>
            <person name="Fujita J."/>
            <person name="Nakamura S."/>
        </authorList>
    </citation>
    <scope>NUCLEOTIDE SEQUENCE [LARGE SCALE GENOMIC DNA]</scope>
    <source>
        <strain evidence="2 3">JCM 15653</strain>
    </source>
</reference>
<feature type="transmembrane region" description="Helical" evidence="1">
    <location>
        <begin position="32"/>
        <end position="55"/>
    </location>
</feature>
<name>A0ABM7IT02_9MYCO</name>